<evidence type="ECO:0000313" key="2">
    <source>
        <dbReference type="EMBL" id="CAG5091799.1"/>
    </source>
</evidence>
<keyword evidence="3" id="KW-1185">Reference proteome</keyword>
<organism evidence="2 3">
    <name type="scientific">Thermobacillus xylanilyticus</name>
    <dbReference type="NCBI Taxonomy" id="76633"/>
    <lineage>
        <taxon>Bacteria</taxon>
        <taxon>Bacillati</taxon>
        <taxon>Bacillota</taxon>
        <taxon>Bacilli</taxon>
        <taxon>Bacillales</taxon>
        <taxon>Paenibacillaceae</taxon>
        <taxon>Thermobacillus</taxon>
    </lineage>
</organism>
<proteinExistence type="predicted"/>
<dbReference type="Proteomes" id="UP000681526">
    <property type="component" value="Unassembled WGS sequence"/>
</dbReference>
<sequence>MSEVVRFVSSSSGTGNAIRSLSLSS</sequence>
<reference evidence="2 3" key="1">
    <citation type="submission" date="2021-04" db="EMBL/GenBank/DDBJ databases">
        <authorList>
            <person name="Rakotoarivonina H."/>
        </authorList>
    </citation>
    <scope>NUCLEOTIDE SEQUENCE [LARGE SCALE GENOMIC DNA]</scope>
    <source>
        <strain evidence="2 3">XE</strain>
    </source>
</reference>
<evidence type="ECO:0000256" key="1">
    <source>
        <dbReference type="SAM" id="MobiDB-lite"/>
    </source>
</evidence>
<evidence type="ECO:0000313" key="3">
    <source>
        <dbReference type="Proteomes" id="UP000681526"/>
    </source>
</evidence>
<feature type="compositionally biased region" description="Polar residues" evidence="1">
    <location>
        <begin position="8"/>
        <end position="25"/>
    </location>
</feature>
<feature type="region of interest" description="Disordered" evidence="1">
    <location>
        <begin position="1"/>
        <end position="25"/>
    </location>
</feature>
<protein>
    <submittedName>
        <fullName evidence="2">Uncharacterized protein</fullName>
    </submittedName>
</protein>
<comment type="caution">
    <text evidence="2">The sequence shown here is derived from an EMBL/GenBank/DDBJ whole genome shotgun (WGS) entry which is preliminary data.</text>
</comment>
<name>A0ABN7S7X0_THEXY</name>
<gene>
    <name evidence="2" type="primary">txxe 3153</name>
    <name evidence="2" type="ORF">TXXE_16460</name>
</gene>
<dbReference type="EMBL" id="CAJRAY010000083">
    <property type="protein sequence ID" value="CAG5091799.1"/>
    <property type="molecule type" value="Genomic_DNA"/>
</dbReference>
<accession>A0ABN7S7X0</accession>